<sequence>MNGVKRSVFNSLDPTIQKKVAAAIEKGIVAPTGQQGIIKLTATEAAQTGYQYKVKILGKGSDMRIYGNPKENGHIFFDKIMGH</sequence>
<dbReference type="OrthoDB" id="1254197at2"/>
<dbReference type="AlphaFoldDB" id="A0A4U0GLP3"/>
<evidence type="ECO:0000313" key="2">
    <source>
        <dbReference type="Proteomes" id="UP000309872"/>
    </source>
</evidence>
<proteinExistence type="predicted"/>
<keyword evidence="2" id="KW-1185">Reference proteome</keyword>
<dbReference type="EMBL" id="SUKA01000014">
    <property type="protein sequence ID" value="TJY59705.1"/>
    <property type="molecule type" value="Genomic_DNA"/>
</dbReference>
<evidence type="ECO:0000313" key="1">
    <source>
        <dbReference type="EMBL" id="TJY59705.1"/>
    </source>
</evidence>
<organism evidence="1 2">
    <name type="scientific">Sphingobacterium alkalisoli</name>
    <dbReference type="NCBI Taxonomy" id="1874115"/>
    <lineage>
        <taxon>Bacteria</taxon>
        <taxon>Pseudomonadati</taxon>
        <taxon>Bacteroidota</taxon>
        <taxon>Sphingobacteriia</taxon>
        <taxon>Sphingobacteriales</taxon>
        <taxon>Sphingobacteriaceae</taxon>
        <taxon>Sphingobacterium</taxon>
    </lineage>
</organism>
<comment type="caution">
    <text evidence="1">The sequence shown here is derived from an EMBL/GenBank/DDBJ whole genome shotgun (WGS) entry which is preliminary data.</text>
</comment>
<dbReference type="Proteomes" id="UP000309872">
    <property type="component" value="Unassembled WGS sequence"/>
</dbReference>
<reference evidence="1 2" key="1">
    <citation type="submission" date="2019-04" db="EMBL/GenBank/DDBJ databases">
        <title>Sphingobacterium olei sp. nov., isolated from oil-contaminated soil.</title>
        <authorList>
            <person name="Liu B."/>
        </authorList>
    </citation>
    <scope>NUCLEOTIDE SEQUENCE [LARGE SCALE GENOMIC DNA]</scope>
    <source>
        <strain evidence="1 2">Y3L14</strain>
    </source>
</reference>
<gene>
    <name evidence="1" type="ORF">FAZ19_23475</name>
</gene>
<accession>A0A4U0GLP3</accession>
<name>A0A4U0GLP3_9SPHI</name>
<dbReference type="RefSeq" id="WP_136823223.1">
    <property type="nucleotide sequence ID" value="NZ_BMJX01000015.1"/>
</dbReference>
<protein>
    <submittedName>
        <fullName evidence="1">Uncharacterized protein</fullName>
    </submittedName>
</protein>